<evidence type="ECO:0000313" key="2">
    <source>
        <dbReference type="Proteomes" id="UP001239111"/>
    </source>
</evidence>
<gene>
    <name evidence="1" type="ORF">QAD02_019310</name>
</gene>
<organism evidence="1 2">
    <name type="scientific">Eretmocerus hayati</name>
    <dbReference type="NCBI Taxonomy" id="131215"/>
    <lineage>
        <taxon>Eukaryota</taxon>
        <taxon>Metazoa</taxon>
        <taxon>Ecdysozoa</taxon>
        <taxon>Arthropoda</taxon>
        <taxon>Hexapoda</taxon>
        <taxon>Insecta</taxon>
        <taxon>Pterygota</taxon>
        <taxon>Neoptera</taxon>
        <taxon>Endopterygota</taxon>
        <taxon>Hymenoptera</taxon>
        <taxon>Apocrita</taxon>
        <taxon>Proctotrupomorpha</taxon>
        <taxon>Chalcidoidea</taxon>
        <taxon>Aphelinidae</taxon>
        <taxon>Aphelininae</taxon>
        <taxon>Eretmocerus</taxon>
    </lineage>
</organism>
<dbReference type="Proteomes" id="UP001239111">
    <property type="component" value="Chromosome 1"/>
</dbReference>
<dbReference type="EMBL" id="CM056741">
    <property type="protein sequence ID" value="KAJ8683518.1"/>
    <property type="molecule type" value="Genomic_DNA"/>
</dbReference>
<protein>
    <submittedName>
        <fullName evidence="1">Uncharacterized protein</fullName>
    </submittedName>
</protein>
<reference evidence="1" key="1">
    <citation type="submission" date="2023-04" db="EMBL/GenBank/DDBJ databases">
        <title>A chromosome-level genome assembly of the parasitoid wasp Eretmocerus hayati.</title>
        <authorList>
            <person name="Zhong Y."/>
            <person name="Liu S."/>
            <person name="Liu Y."/>
        </authorList>
    </citation>
    <scope>NUCLEOTIDE SEQUENCE</scope>
    <source>
        <strain evidence="1">ZJU_SS_LIU_2023</strain>
    </source>
</reference>
<accession>A0ACC2PKD6</accession>
<sequence length="522" mass="59451">MNVDPRGVKRGACTSPNCDCTAYERVADVSSCDYCSCAPAKHLKKDNTDDIPPDVQPGTYSLKDSSLVFSDLEFDDSNHNPTDRELKVTSQDDSDTPAEIVPFKILASVPNHSLPEKKSTRPSPDLREPISCSSNSCNDENTPPLDVSRIRKKLSKTLKGNIEILAQRREKIASCFPAMWPDRVEALLKSSVINDQALSHMIRILVDRLVENDLAQKEDFDIAAEIAYQKYAVLRTNVSTDCKYLSAMMCKRKYNSTWRGKKEARKITEAEGPCVALDPLQIKDPPTLQEVQEGMRREMAEAKPSMKNLKQFLKQCRQARVPDSKTSSAIKHLKEFPALKYPELLMWEFQEVFKVDPKIMKLRWIQASMKLMKFFSQPAVDDENLRTIHLLQLIATHFYKKNKEAVKSILEIYAENTPVQNTIPGEDEPPRLVGIGSIDKKDLQFIIYVDEKPIHSVTAVDGLIFSFVAYWIFNISFPSRTKLIFIFIAAVLFEAQYFNDFQDKRSVVKLIEEANIFKLPKK</sequence>
<proteinExistence type="predicted"/>
<evidence type="ECO:0000313" key="1">
    <source>
        <dbReference type="EMBL" id="KAJ8683518.1"/>
    </source>
</evidence>
<keyword evidence="2" id="KW-1185">Reference proteome</keyword>
<comment type="caution">
    <text evidence="1">The sequence shown here is derived from an EMBL/GenBank/DDBJ whole genome shotgun (WGS) entry which is preliminary data.</text>
</comment>
<name>A0ACC2PKD6_9HYME</name>